<evidence type="ECO:0000256" key="5">
    <source>
        <dbReference type="ARBA" id="ARBA00022977"/>
    </source>
</evidence>
<proteinExistence type="inferred from homology"/>
<comment type="similarity">
    <text evidence="9 10">Belongs to the thiamine-phosphate synthase family.</text>
</comment>
<keyword evidence="2 9" id="KW-0808">Transferase</keyword>
<name>A0ABS4K783_9CLOT</name>
<dbReference type="EC" id="2.5.1.3" evidence="9"/>
<feature type="domain" description="Thiamine phosphate synthase/TenI" evidence="12">
    <location>
        <begin position="8"/>
        <end position="188"/>
    </location>
</feature>
<comment type="pathway">
    <text evidence="1 9 11">Cofactor biosynthesis; thiamine diphosphate biosynthesis; thiamine phosphate from 4-amino-2-methyl-5-diphosphomethylpyrimidine and 4-methyl-5-(2-phosphoethyl)-thiazole: step 1/1.</text>
</comment>
<feature type="binding site" evidence="9">
    <location>
        <position position="90"/>
    </location>
    <ligand>
        <name>Mg(2+)</name>
        <dbReference type="ChEBI" id="CHEBI:18420"/>
    </ligand>
</feature>
<keyword evidence="14" id="KW-1185">Reference proteome</keyword>
<dbReference type="RefSeq" id="WP_209649865.1">
    <property type="nucleotide sequence ID" value="NZ_JAGGLL010000034.1"/>
</dbReference>
<feature type="binding site" evidence="9">
    <location>
        <begin position="185"/>
        <end position="186"/>
    </location>
    <ligand>
        <name>2-[(2R,5Z)-2-carboxy-4-methylthiazol-5(2H)-ylidene]ethyl phosphate</name>
        <dbReference type="ChEBI" id="CHEBI:62899"/>
    </ligand>
</feature>
<comment type="function">
    <text evidence="9">Condenses 4-methyl-5-(beta-hydroxyethyl)thiazole monophosphate (THZ-P) and 2-methyl-4-amino-5-hydroxymethyl pyrimidine pyrophosphate (HMP-PP) to form thiamine monophosphate (TMP).</text>
</comment>
<gene>
    <name evidence="9" type="primary">thiE</name>
    <name evidence="13" type="ORF">J2Z44_003486</name>
</gene>
<dbReference type="EMBL" id="JAGGLL010000034">
    <property type="protein sequence ID" value="MBP2023647.1"/>
    <property type="molecule type" value="Genomic_DNA"/>
</dbReference>
<feature type="binding site" evidence="9">
    <location>
        <begin position="38"/>
        <end position="42"/>
    </location>
    <ligand>
        <name>4-amino-2-methyl-5-(diphosphooxymethyl)pyrimidine</name>
        <dbReference type="ChEBI" id="CHEBI:57841"/>
    </ligand>
</feature>
<dbReference type="GO" id="GO:0004789">
    <property type="term" value="F:thiamine-phosphate diphosphorylase activity"/>
    <property type="evidence" value="ECO:0007669"/>
    <property type="project" value="UniProtKB-EC"/>
</dbReference>
<evidence type="ECO:0000256" key="10">
    <source>
        <dbReference type="RuleBase" id="RU003826"/>
    </source>
</evidence>
<dbReference type="NCBIfam" id="TIGR00693">
    <property type="entry name" value="thiE"/>
    <property type="match status" value="1"/>
</dbReference>
<feature type="binding site" evidence="9">
    <location>
        <position position="165"/>
    </location>
    <ligand>
        <name>2-[(2R,5Z)-2-carboxy-4-methylthiazol-5(2H)-ylidene]ethyl phosphate</name>
        <dbReference type="ChEBI" id="CHEBI:62899"/>
    </ligand>
</feature>
<feature type="binding site" evidence="9">
    <location>
        <position position="70"/>
    </location>
    <ligand>
        <name>4-amino-2-methyl-5-(diphosphooxymethyl)pyrimidine</name>
        <dbReference type="ChEBI" id="CHEBI:57841"/>
    </ligand>
</feature>
<dbReference type="SUPFAM" id="SSF51391">
    <property type="entry name" value="Thiamin phosphate synthase"/>
    <property type="match status" value="1"/>
</dbReference>
<dbReference type="PANTHER" id="PTHR20857:SF23">
    <property type="entry name" value="THIAMINE BIOSYNTHETIC BIFUNCTIONAL ENZYME"/>
    <property type="match status" value="1"/>
</dbReference>
<dbReference type="PANTHER" id="PTHR20857">
    <property type="entry name" value="THIAMINE-PHOSPHATE PYROPHOSPHORYLASE"/>
    <property type="match status" value="1"/>
</dbReference>
<evidence type="ECO:0000256" key="4">
    <source>
        <dbReference type="ARBA" id="ARBA00022842"/>
    </source>
</evidence>
<comment type="catalytic activity">
    <reaction evidence="8 9 10">
        <text>2-[(2R,5Z)-2-carboxy-4-methylthiazol-5(2H)-ylidene]ethyl phosphate + 4-amino-2-methyl-5-(diphosphooxymethyl)pyrimidine + 2 H(+) = thiamine phosphate + CO2 + diphosphate</text>
        <dbReference type="Rhea" id="RHEA:47844"/>
        <dbReference type="ChEBI" id="CHEBI:15378"/>
        <dbReference type="ChEBI" id="CHEBI:16526"/>
        <dbReference type="ChEBI" id="CHEBI:33019"/>
        <dbReference type="ChEBI" id="CHEBI:37575"/>
        <dbReference type="ChEBI" id="CHEBI:57841"/>
        <dbReference type="ChEBI" id="CHEBI:62899"/>
        <dbReference type="EC" id="2.5.1.3"/>
    </reaction>
</comment>
<evidence type="ECO:0000256" key="11">
    <source>
        <dbReference type="RuleBase" id="RU004253"/>
    </source>
</evidence>
<dbReference type="HAMAP" id="MF_00097">
    <property type="entry name" value="TMP_synthase"/>
    <property type="match status" value="1"/>
</dbReference>
<keyword evidence="3 9" id="KW-0479">Metal-binding</keyword>
<evidence type="ECO:0000256" key="1">
    <source>
        <dbReference type="ARBA" id="ARBA00005165"/>
    </source>
</evidence>
<evidence type="ECO:0000313" key="13">
    <source>
        <dbReference type="EMBL" id="MBP2023647.1"/>
    </source>
</evidence>
<comment type="catalytic activity">
    <reaction evidence="7 9 10">
        <text>2-(2-carboxy-4-methylthiazol-5-yl)ethyl phosphate + 4-amino-2-methyl-5-(diphosphooxymethyl)pyrimidine + 2 H(+) = thiamine phosphate + CO2 + diphosphate</text>
        <dbReference type="Rhea" id="RHEA:47848"/>
        <dbReference type="ChEBI" id="CHEBI:15378"/>
        <dbReference type="ChEBI" id="CHEBI:16526"/>
        <dbReference type="ChEBI" id="CHEBI:33019"/>
        <dbReference type="ChEBI" id="CHEBI:37575"/>
        <dbReference type="ChEBI" id="CHEBI:57841"/>
        <dbReference type="ChEBI" id="CHEBI:62890"/>
        <dbReference type="EC" id="2.5.1.3"/>
    </reaction>
</comment>
<feature type="binding site" evidence="9">
    <location>
        <begin position="135"/>
        <end position="137"/>
    </location>
    <ligand>
        <name>2-[(2R,5Z)-2-carboxy-4-methylthiazol-5(2H)-ylidene]ethyl phosphate</name>
        <dbReference type="ChEBI" id="CHEBI:62899"/>
    </ligand>
</feature>
<accession>A0ABS4K783</accession>
<sequence length="208" mass="22589">MNKIDVTLYAVTDRGILGERDLFSSVEEAIKGGATVIQLREKNISTLSFHNIAKKLKEITHKYRVPLIINDRIDIALSSEADGLHIGQDDMPLEIARKIIGKDKIIGVSVRTLEQALLAENNGADYLGVGAIYPTGSKEDATLVGLEALKSIKENVKIPVVAIGGIKEDNCKEVIKAKADGIAVISAIFGEDDIRMASKKLQELILDK</sequence>
<dbReference type="Pfam" id="PF02581">
    <property type="entry name" value="TMP-TENI"/>
    <property type="match status" value="1"/>
</dbReference>
<evidence type="ECO:0000256" key="9">
    <source>
        <dbReference type="HAMAP-Rule" id="MF_00097"/>
    </source>
</evidence>
<protein>
    <recommendedName>
        <fullName evidence="9">Thiamine-phosphate synthase</fullName>
        <shortName evidence="9">TP synthase</shortName>
        <shortName evidence="9">TPS</shortName>
        <ecNumber evidence="9">2.5.1.3</ecNumber>
    </recommendedName>
    <alternativeName>
        <fullName evidence="9">Thiamine-phosphate pyrophosphorylase</fullName>
        <shortName evidence="9">TMP pyrophosphorylase</shortName>
        <shortName evidence="9">TMP-PPase</shortName>
    </alternativeName>
</protein>
<keyword evidence="4 9" id="KW-0460">Magnesium</keyword>
<dbReference type="InterPro" id="IPR022998">
    <property type="entry name" value="ThiamineP_synth_TenI"/>
</dbReference>
<feature type="binding site" evidence="9">
    <location>
        <position position="138"/>
    </location>
    <ligand>
        <name>4-amino-2-methyl-5-(diphosphooxymethyl)pyrimidine</name>
        <dbReference type="ChEBI" id="CHEBI:57841"/>
    </ligand>
</feature>
<feature type="binding site" evidence="9">
    <location>
        <position position="109"/>
    </location>
    <ligand>
        <name>4-amino-2-methyl-5-(diphosphooxymethyl)pyrimidine</name>
        <dbReference type="ChEBI" id="CHEBI:57841"/>
    </ligand>
</feature>
<evidence type="ECO:0000313" key="14">
    <source>
        <dbReference type="Proteomes" id="UP001519308"/>
    </source>
</evidence>
<dbReference type="InterPro" id="IPR036206">
    <property type="entry name" value="ThiamineP_synth_sf"/>
</dbReference>
<evidence type="ECO:0000256" key="6">
    <source>
        <dbReference type="ARBA" id="ARBA00047334"/>
    </source>
</evidence>
<keyword evidence="5 9" id="KW-0784">Thiamine biosynthesis</keyword>
<comment type="cofactor">
    <cofactor evidence="9">
        <name>Mg(2+)</name>
        <dbReference type="ChEBI" id="CHEBI:18420"/>
    </cofactor>
    <text evidence="9">Binds 1 Mg(2+) ion per subunit.</text>
</comment>
<dbReference type="InterPro" id="IPR013785">
    <property type="entry name" value="Aldolase_TIM"/>
</dbReference>
<dbReference type="InterPro" id="IPR034291">
    <property type="entry name" value="TMP_synthase"/>
</dbReference>
<dbReference type="CDD" id="cd00564">
    <property type="entry name" value="TMP_TenI"/>
    <property type="match status" value="1"/>
</dbReference>
<reference evidence="13 14" key="1">
    <citation type="submission" date="2021-03" db="EMBL/GenBank/DDBJ databases">
        <title>Genomic Encyclopedia of Type Strains, Phase IV (KMG-IV): sequencing the most valuable type-strain genomes for metagenomic binning, comparative biology and taxonomic classification.</title>
        <authorList>
            <person name="Goeker M."/>
        </authorList>
    </citation>
    <scope>NUCLEOTIDE SEQUENCE [LARGE SCALE GENOMIC DNA]</scope>
    <source>
        <strain evidence="13 14">DSM 28650</strain>
    </source>
</reference>
<evidence type="ECO:0000256" key="3">
    <source>
        <dbReference type="ARBA" id="ARBA00022723"/>
    </source>
</evidence>
<evidence type="ECO:0000256" key="7">
    <source>
        <dbReference type="ARBA" id="ARBA00047851"/>
    </source>
</evidence>
<evidence type="ECO:0000259" key="12">
    <source>
        <dbReference type="Pfam" id="PF02581"/>
    </source>
</evidence>
<comment type="caution">
    <text evidence="13">The sequence shown here is derived from an EMBL/GenBank/DDBJ whole genome shotgun (WGS) entry which is preliminary data.</text>
</comment>
<organism evidence="13 14">
    <name type="scientific">Clostridium punense</name>
    <dbReference type="NCBI Taxonomy" id="1054297"/>
    <lineage>
        <taxon>Bacteria</taxon>
        <taxon>Bacillati</taxon>
        <taxon>Bacillota</taxon>
        <taxon>Clostridia</taxon>
        <taxon>Eubacteriales</taxon>
        <taxon>Clostridiaceae</taxon>
        <taxon>Clostridium</taxon>
    </lineage>
</organism>
<comment type="catalytic activity">
    <reaction evidence="6 9 10">
        <text>4-methyl-5-(2-phosphooxyethyl)-thiazole + 4-amino-2-methyl-5-(diphosphooxymethyl)pyrimidine + H(+) = thiamine phosphate + diphosphate</text>
        <dbReference type="Rhea" id="RHEA:22328"/>
        <dbReference type="ChEBI" id="CHEBI:15378"/>
        <dbReference type="ChEBI" id="CHEBI:33019"/>
        <dbReference type="ChEBI" id="CHEBI:37575"/>
        <dbReference type="ChEBI" id="CHEBI:57841"/>
        <dbReference type="ChEBI" id="CHEBI:58296"/>
        <dbReference type="EC" id="2.5.1.3"/>
    </reaction>
</comment>
<dbReference type="Proteomes" id="UP001519308">
    <property type="component" value="Unassembled WGS sequence"/>
</dbReference>
<evidence type="ECO:0000256" key="2">
    <source>
        <dbReference type="ARBA" id="ARBA00022679"/>
    </source>
</evidence>
<evidence type="ECO:0000256" key="8">
    <source>
        <dbReference type="ARBA" id="ARBA00047883"/>
    </source>
</evidence>
<dbReference type="Gene3D" id="3.20.20.70">
    <property type="entry name" value="Aldolase class I"/>
    <property type="match status" value="1"/>
</dbReference>
<feature type="binding site" evidence="9">
    <location>
        <position position="71"/>
    </location>
    <ligand>
        <name>Mg(2+)</name>
        <dbReference type="ChEBI" id="CHEBI:18420"/>
    </ligand>
</feature>